<keyword evidence="12" id="KW-1185">Reference proteome</keyword>
<dbReference type="PANTHER" id="PTHR30040:SF2">
    <property type="entry name" value="FAD:PROTEIN FMN TRANSFERASE"/>
    <property type="match status" value="1"/>
</dbReference>
<dbReference type="PANTHER" id="PTHR30040">
    <property type="entry name" value="THIAMINE BIOSYNTHESIS LIPOPROTEIN APBE"/>
    <property type="match status" value="1"/>
</dbReference>
<dbReference type="SUPFAM" id="SSF143631">
    <property type="entry name" value="ApbE-like"/>
    <property type="match status" value="1"/>
</dbReference>
<dbReference type="GO" id="GO:0016740">
    <property type="term" value="F:transferase activity"/>
    <property type="evidence" value="ECO:0007669"/>
    <property type="project" value="UniProtKB-KW"/>
</dbReference>
<protein>
    <recommendedName>
        <fullName evidence="3">FAD:protein FMN transferase</fullName>
        <ecNumber evidence="2">2.7.1.180</ecNumber>
    </recommendedName>
    <alternativeName>
        <fullName evidence="9">Flavin transferase</fullName>
    </alternativeName>
</protein>
<dbReference type="EC" id="2.7.1.180" evidence="2"/>
<evidence type="ECO:0000256" key="10">
    <source>
        <dbReference type="ARBA" id="ARBA00048540"/>
    </source>
</evidence>
<gene>
    <name evidence="11" type="ORF">G6N77_12195</name>
</gene>
<comment type="caution">
    <text evidence="11">The sequence shown here is derived from an EMBL/GenBank/DDBJ whole genome shotgun (WGS) entry which is preliminary data.</text>
</comment>
<evidence type="ECO:0000256" key="9">
    <source>
        <dbReference type="ARBA" id="ARBA00031306"/>
    </source>
</evidence>
<reference evidence="11 12" key="1">
    <citation type="submission" date="2020-02" db="EMBL/GenBank/DDBJ databases">
        <title>Genome sequence of the type strain DSM 27180 of Arthrobacter silviterrae.</title>
        <authorList>
            <person name="Gao J."/>
            <person name="Sun J."/>
        </authorList>
    </citation>
    <scope>NUCLEOTIDE SEQUENCE [LARGE SCALE GENOMIC DNA]</scope>
    <source>
        <strain evidence="11 12">DSM 27180</strain>
    </source>
</reference>
<evidence type="ECO:0000256" key="3">
    <source>
        <dbReference type="ARBA" id="ARBA00016337"/>
    </source>
</evidence>
<comment type="cofactor">
    <cofactor evidence="1">
        <name>Mg(2+)</name>
        <dbReference type="ChEBI" id="CHEBI:18420"/>
    </cofactor>
</comment>
<proteinExistence type="predicted"/>
<evidence type="ECO:0000256" key="8">
    <source>
        <dbReference type="ARBA" id="ARBA00022842"/>
    </source>
</evidence>
<evidence type="ECO:0000256" key="5">
    <source>
        <dbReference type="ARBA" id="ARBA00022679"/>
    </source>
</evidence>
<name>A0ABX0DJ08_9MICC</name>
<dbReference type="Pfam" id="PF02424">
    <property type="entry name" value="ApbE"/>
    <property type="match status" value="2"/>
</dbReference>
<keyword evidence="8" id="KW-0460">Magnesium</keyword>
<organism evidence="11 12">
    <name type="scientific">Arthrobacter silviterrae</name>
    <dbReference type="NCBI Taxonomy" id="2026658"/>
    <lineage>
        <taxon>Bacteria</taxon>
        <taxon>Bacillati</taxon>
        <taxon>Actinomycetota</taxon>
        <taxon>Actinomycetes</taxon>
        <taxon>Micrococcales</taxon>
        <taxon>Micrococcaceae</taxon>
        <taxon>Arthrobacter</taxon>
    </lineage>
</organism>
<dbReference type="InterPro" id="IPR003374">
    <property type="entry name" value="ApbE-like_sf"/>
</dbReference>
<keyword evidence="5 11" id="KW-0808">Transferase</keyword>
<dbReference type="RefSeq" id="WP_165182439.1">
    <property type="nucleotide sequence ID" value="NZ_JAAKZI010000020.1"/>
</dbReference>
<keyword evidence="7" id="KW-0274">FAD</keyword>
<dbReference type="Gene3D" id="3.10.520.10">
    <property type="entry name" value="ApbE-like domains"/>
    <property type="match status" value="2"/>
</dbReference>
<keyword evidence="6" id="KW-0479">Metal-binding</keyword>
<evidence type="ECO:0000256" key="4">
    <source>
        <dbReference type="ARBA" id="ARBA00022630"/>
    </source>
</evidence>
<evidence type="ECO:0000256" key="2">
    <source>
        <dbReference type="ARBA" id="ARBA00011955"/>
    </source>
</evidence>
<evidence type="ECO:0000313" key="11">
    <source>
        <dbReference type="EMBL" id="NGN84212.1"/>
    </source>
</evidence>
<evidence type="ECO:0000313" key="12">
    <source>
        <dbReference type="Proteomes" id="UP000479226"/>
    </source>
</evidence>
<sequence>MGTVFSFDISAPGVSAHALQGVVDWLHRMDAMFSTYRPDSEISRLDRGSLQLGECSPEVHEVLELCEQASRDSGGYFTARLPGGLDPSGMVKGWAVERASTMLQAAGSTAHAVNGGGDIQLLGKPQDGRPWTIGIADPFRRTALATTVAGTDMAVATSSTAERGQHIIDPTSGLPATALASITVTGRNLTTVDAYATAALAMGDKAKSWISGLSGVEAFAITATGERWQTPNFPTAGNPGN</sequence>
<accession>A0ABX0DJ08</accession>
<evidence type="ECO:0000256" key="1">
    <source>
        <dbReference type="ARBA" id="ARBA00001946"/>
    </source>
</evidence>
<dbReference type="EMBL" id="JAAKZI010000020">
    <property type="protein sequence ID" value="NGN84212.1"/>
    <property type="molecule type" value="Genomic_DNA"/>
</dbReference>
<dbReference type="Proteomes" id="UP000479226">
    <property type="component" value="Unassembled WGS sequence"/>
</dbReference>
<dbReference type="InterPro" id="IPR024932">
    <property type="entry name" value="ApbE"/>
</dbReference>
<evidence type="ECO:0000256" key="6">
    <source>
        <dbReference type="ARBA" id="ARBA00022723"/>
    </source>
</evidence>
<keyword evidence="4" id="KW-0285">Flavoprotein</keyword>
<evidence type="ECO:0000256" key="7">
    <source>
        <dbReference type="ARBA" id="ARBA00022827"/>
    </source>
</evidence>
<comment type="catalytic activity">
    <reaction evidence="10">
        <text>L-threonyl-[protein] + FAD = FMN-L-threonyl-[protein] + AMP + H(+)</text>
        <dbReference type="Rhea" id="RHEA:36847"/>
        <dbReference type="Rhea" id="RHEA-COMP:11060"/>
        <dbReference type="Rhea" id="RHEA-COMP:11061"/>
        <dbReference type="ChEBI" id="CHEBI:15378"/>
        <dbReference type="ChEBI" id="CHEBI:30013"/>
        <dbReference type="ChEBI" id="CHEBI:57692"/>
        <dbReference type="ChEBI" id="CHEBI:74257"/>
        <dbReference type="ChEBI" id="CHEBI:456215"/>
        <dbReference type="EC" id="2.7.1.180"/>
    </reaction>
</comment>